<proteinExistence type="predicted"/>
<feature type="region of interest" description="Disordered" evidence="1">
    <location>
        <begin position="428"/>
        <end position="456"/>
    </location>
</feature>
<accession>A0ABW0J3F1</accession>
<sequence length="729" mass="71778">MIVRFDSVPVAIARRAAHVAIAAAFLALSGVASAQGGTTAQAASAAAPAVRVIGKYPVKPGQSLHSIAADLTQSRDKDVIARVSGALFEANPGAFAKHDPSRLKTGAVLNVPAVPEIVAAAPQAASAAPATPAAVVSAPAAPAAPVEPVAPVAPVVAAHGAAPAANVAPATAQGASAAANQPANANTAASGPSASASAAATASGASAPAVDAAAQAAALAASGASATSGASGTSAASQPAAATSPSDAHVWTGAVQAAPAASAASGAAHAPANMTLSSLQQLLALKNRVLMALQQHGIGKHVQSAGAASGVAGYAAAAPGGNGAAGVAAPGANESQFELSPVLLGVAGAVGVAVFALIFVLFGRRRKARVDDTAEAAPTREEPPVLDTPLVANETPVVEPDKDAALAPAQRKQTLDRATNIAALTAAVSSGDEAAQQEDGSSALREDRVERTVSARGVERGVHQTLADASEAAGFAAAAELGASALSSALSPEHVAAPHVPGETEELERAAEQENTPDAHEAEAAEHTDTPVHAEPASVAVEPTAAASQPAEPQPAPTAFVAEPTFPLVPPQDLSHAEVPGEFPPSAVSALDGIDMLLPPRVAQPVASPEATAAQAVPLDEPLTLPPIEEIVAGVTGPGATAGLGAPRFGALTLDFDLNLPPDSAEPLPVFTPDQLARIARNKLELAREYIALGDLAGARALINEVIESNDRDTRADAQTLLSTLAPLS</sequence>
<evidence type="ECO:0000313" key="5">
    <source>
        <dbReference type="Proteomes" id="UP001596103"/>
    </source>
</evidence>
<reference evidence="5" key="1">
    <citation type="journal article" date="2019" name="Int. J. Syst. Evol. Microbiol.">
        <title>The Global Catalogue of Microorganisms (GCM) 10K type strain sequencing project: providing services to taxonomists for standard genome sequencing and annotation.</title>
        <authorList>
            <consortium name="The Broad Institute Genomics Platform"/>
            <consortium name="The Broad Institute Genome Sequencing Center for Infectious Disease"/>
            <person name="Wu L."/>
            <person name="Ma J."/>
        </authorList>
    </citation>
    <scope>NUCLEOTIDE SEQUENCE [LARGE SCALE GENOMIC DNA]</scope>
    <source>
        <strain evidence="5">CCUG 56042</strain>
    </source>
</reference>
<dbReference type="Proteomes" id="UP001596103">
    <property type="component" value="Unassembled WGS sequence"/>
</dbReference>
<dbReference type="Gene3D" id="1.20.58.2200">
    <property type="match status" value="1"/>
</dbReference>
<feature type="compositionally biased region" description="Basic and acidic residues" evidence="1">
    <location>
        <begin position="507"/>
        <end position="531"/>
    </location>
</feature>
<organism evidence="4 5">
    <name type="scientific">Paraburkholderia denitrificans</name>
    <dbReference type="NCBI Taxonomy" id="694025"/>
    <lineage>
        <taxon>Bacteria</taxon>
        <taxon>Pseudomonadati</taxon>
        <taxon>Pseudomonadota</taxon>
        <taxon>Betaproteobacteria</taxon>
        <taxon>Burkholderiales</taxon>
        <taxon>Burkholderiaceae</taxon>
        <taxon>Paraburkholderia</taxon>
    </lineage>
</organism>
<keyword evidence="2" id="KW-0472">Membrane</keyword>
<dbReference type="RefSeq" id="WP_377709007.1">
    <property type="nucleotide sequence ID" value="NZ_JBHSMP010000005.1"/>
</dbReference>
<feature type="signal peptide" evidence="3">
    <location>
        <begin position="1"/>
        <end position="34"/>
    </location>
</feature>
<feature type="region of interest" description="Disordered" evidence="1">
    <location>
        <begin position="492"/>
        <end position="531"/>
    </location>
</feature>
<feature type="transmembrane region" description="Helical" evidence="2">
    <location>
        <begin position="342"/>
        <end position="362"/>
    </location>
</feature>
<feature type="chain" id="PRO_5047500719" evidence="3">
    <location>
        <begin position="35"/>
        <end position="729"/>
    </location>
</feature>
<name>A0ABW0J3F1_9BURK</name>
<keyword evidence="2" id="KW-0812">Transmembrane</keyword>
<evidence type="ECO:0000256" key="2">
    <source>
        <dbReference type="SAM" id="Phobius"/>
    </source>
</evidence>
<protein>
    <submittedName>
        <fullName evidence="4">FimV/HubP family polar landmark protein</fullName>
    </submittedName>
</protein>
<evidence type="ECO:0000256" key="3">
    <source>
        <dbReference type="SAM" id="SignalP"/>
    </source>
</evidence>
<dbReference type="InterPro" id="IPR020011">
    <property type="entry name" value="FimV_C"/>
</dbReference>
<comment type="caution">
    <text evidence="4">The sequence shown here is derived from an EMBL/GenBank/DDBJ whole genome shotgun (WGS) entry which is preliminary data.</text>
</comment>
<dbReference type="NCBIfam" id="TIGR03504">
    <property type="entry name" value="FimV_Cterm"/>
    <property type="match status" value="1"/>
</dbReference>
<evidence type="ECO:0000256" key="1">
    <source>
        <dbReference type="SAM" id="MobiDB-lite"/>
    </source>
</evidence>
<keyword evidence="2" id="KW-1133">Transmembrane helix</keyword>
<dbReference type="EMBL" id="JBHSMP010000005">
    <property type="protein sequence ID" value="MFC5427537.1"/>
    <property type="molecule type" value="Genomic_DNA"/>
</dbReference>
<feature type="compositionally biased region" description="Basic and acidic residues" evidence="1">
    <location>
        <begin position="444"/>
        <end position="456"/>
    </location>
</feature>
<dbReference type="InterPro" id="IPR038440">
    <property type="entry name" value="FimV_C_sf"/>
</dbReference>
<gene>
    <name evidence="4" type="ORF">ACFPTO_01740</name>
</gene>
<evidence type="ECO:0000313" key="4">
    <source>
        <dbReference type="EMBL" id="MFC5427537.1"/>
    </source>
</evidence>
<keyword evidence="3" id="KW-0732">Signal</keyword>
<keyword evidence="5" id="KW-1185">Reference proteome</keyword>